<accession>A0ABV9VQN0</accession>
<keyword evidence="4 6" id="KW-0472">Membrane</keyword>
<dbReference type="PROSITE" id="PS50850">
    <property type="entry name" value="MFS"/>
    <property type="match status" value="1"/>
</dbReference>
<dbReference type="Pfam" id="PF07690">
    <property type="entry name" value="MFS_1"/>
    <property type="match status" value="1"/>
</dbReference>
<dbReference type="EMBL" id="JBHSIU010000011">
    <property type="protein sequence ID" value="MFC4998444.1"/>
    <property type="molecule type" value="Genomic_DNA"/>
</dbReference>
<evidence type="ECO:0000313" key="9">
    <source>
        <dbReference type="Proteomes" id="UP001595912"/>
    </source>
</evidence>
<dbReference type="InterPro" id="IPR020846">
    <property type="entry name" value="MFS_dom"/>
</dbReference>
<evidence type="ECO:0000256" key="1">
    <source>
        <dbReference type="ARBA" id="ARBA00004651"/>
    </source>
</evidence>
<evidence type="ECO:0000313" key="8">
    <source>
        <dbReference type="EMBL" id="MFC4998444.1"/>
    </source>
</evidence>
<dbReference type="Gene3D" id="1.20.1250.20">
    <property type="entry name" value="MFS general substrate transporter like domains"/>
    <property type="match status" value="2"/>
</dbReference>
<sequence>MTVNDQPRVDQPPVRTAPGRWAVTAVFFLNGLTLSTYIVRAPSFKDTYHLTDGQFGLTGLLFALAALVCMQFVGPLTARVGARTVLRVTLAVMPLLLAGIAVAPSPWWFTALAPVLGAVHGTTDAAMNTSAVAVERRAGRPILNGCHAAWSISAVAASLSTAALAHTEVSLAAHLITAGALLLAAGLVLGPRLPEAGRADAEAGDAAGQDGATDTAGATGPRNGWSGALLLLGLTATTLMICEGAALGWGGIFLHEQRYATLSIAAAAITAYTGGQTLGRLVGDRLTSRWGGDTLFRLSAAIATAGLAAAILTPHPTAAVAGFALAGLGSSVLIPLTFSAVGRLPGIPTATLVSRLTTFTYTGILLGPALIGWAADQIGLTATMTALIPLPLIVALLRRPPAR</sequence>
<feature type="transmembrane region" description="Helical" evidence="6">
    <location>
        <begin position="59"/>
        <end position="78"/>
    </location>
</feature>
<dbReference type="Proteomes" id="UP001595912">
    <property type="component" value="Unassembled WGS sequence"/>
</dbReference>
<gene>
    <name evidence="8" type="ORF">ACFPIJ_11425</name>
</gene>
<dbReference type="SUPFAM" id="SSF103473">
    <property type="entry name" value="MFS general substrate transporter"/>
    <property type="match status" value="1"/>
</dbReference>
<feature type="transmembrane region" description="Helical" evidence="6">
    <location>
        <begin position="318"/>
        <end position="340"/>
    </location>
</feature>
<dbReference type="RefSeq" id="WP_380114692.1">
    <property type="nucleotide sequence ID" value="NZ_JBHSIU010000011.1"/>
</dbReference>
<feature type="transmembrane region" description="Helical" evidence="6">
    <location>
        <begin position="171"/>
        <end position="189"/>
    </location>
</feature>
<feature type="transmembrane region" description="Helical" evidence="6">
    <location>
        <begin position="294"/>
        <end position="312"/>
    </location>
</feature>
<reference evidence="9" key="1">
    <citation type="journal article" date="2019" name="Int. J. Syst. Evol. Microbiol.">
        <title>The Global Catalogue of Microorganisms (GCM) 10K type strain sequencing project: providing services to taxonomists for standard genome sequencing and annotation.</title>
        <authorList>
            <consortium name="The Broad Institute Genomics Platform"/>
            <consortium name="The Broad Institute Genome Sequencing Center for Infectious Disease"/>
            <person name="Wu L."/>
            <person name="Ma J."/>
        </authorList>
    </citation>
    <scope>NUCLEOTIDE SEQUENCE [LARGE SCALE GENOMIC DNA]</scope>
    <source>
        <strain evidence="9">CGMCC 4.7152</strain>
    </source>
</reference>
<organism evidence="8 9">
    <name type="scientific">Dactylosporangium cerinum</name>
    <dbReference type="NCBI Taxonomy" id="1434730"/>
    <lineage>
        <taxon>Bacteria</taxon>
        <taxon>Bacillati</taxon>
        <taxon>Actinomycetota</taxon>
        <taxon>Actinomycetes</taxon>
        <taxon>Micromonosporales</taxon>
        <taxon>Micromonosporaceae</taxon>
        <taxon>Dactylosporangium</taxon>
    </lineage>
</organism>
<evidence type="ECO:0000256" key="4">
    <source>
        <dbReference type="ARBA" id="ARBA00023136"/>
    </source>
</evidence>
<feature type="transmembrane region" description="Helical" evidence="6">
    <location>
        <begin position="85"/>
        <end position="102"/>
    </location>
</feature>
<dbReference type="PANTHER" id="PTHR23514">
    <property type="entry name" value="BYPASS OF STOP CODON PROTEIN 6"/>
    <property type="match status" value="1"/>
</dbReference>
<feature type="transmembrane region" description="Helical" evidence="6">
    <location>
        <begin position="21"/>
        <end position="39"/>
    </location>
</feature>
<keyword evidence="3 6" id="KW-1133">Transmembrane helix</keyword>
<dbReference type="InterPro" id="IPR011701">
    <property type="entry name" value="MFS"/>
</dbReference>
<comment type="subcellular location">
    <subcellularLocation>
        <location evidence="1">Cell membrane</location>
        <topology evidence="1">Multi-pass membrane protein</topology>
    </subcellularLocation>
</comment>
<feature type="transmembrane region" description="Helical" evidence="6">
    <location>
        <begin position="377"/>
        <end position="397"/>
    </location>
</feature>
<evidence type="ECO:0000256" key="6">
    <source>
        <dbReference type="SAM" id="Phobius"/>
    </source>
</evidence>
<evidence type="ECO:0000256" key="3">
    <source>
        <dbReference type="ARBA" id="ARBA00022989"/>
    </source>
</evidence>
<evidence type="ECO:0000256" key="5">
    <source>
        <dbReference type="SAM" id="MobiDB-lite"/>
    </source>
</evidence>
<feature type="transmembrane region" description="Helical" evidence="6">
    <location>
        <begin position="259"/>
        <end position="282"/>
    </location>
</feature>
<feature type="compositionally biased region" description="Low complexity" evidence="5">
    <location>
        <begin position="204"/>
        <end position="220"/>
    </location>
</feature>
<evidence type="ECO:0000256" key="2">
    <source>
        <dbReference type="ARBA" id="ARBA00022692"/>
    </source>
</evidence>
<feature type="transmembrane region" description="Helical" evidence="6">
    <location>
        <begin position="352"/>
        <end position="371"/>
    </location>
</feature>
<feature type="region of interest" description="Disordered" evidence="5">
    <location>
        <begin position="199"/>
        <end position="220"/>
    </location>
</feature>
<dbReference type="InterPro" id="IPR036259">
    <property type="entry name" value="MFS_trans_sf"/>
</dbReference>
<dbReference type="PANTHER" id="PTHR23514:SF13">
    <property type="entry name" value="INNER MEMBRANE PROTEIN YBJJ"/>
    <property type="match status" value="1"/>
</dbReference>
<name>A0ABV9VQN0_9ACTN</name>
<dbReference type="InterPro" id="IPR051788">
    <property type="entry name" value="MFS_Transporter"/>
</dbReference>
<protein>
    <submittedName>
        <fullName evidence="8">MFS transporter</fullName>
    </submittedName>
</protein>
<feature type="transmembrane region" description="Helical" evidence="6">
    <location>
        <begin position="229"/>
        <end position="253"/>
    </location>
</feature>
<comment type="caution">
    <text evidence="8">The sequence shown here is derived from an EMBL/GenBank/DDBJ whole genome shotgun (WGS) entry which is preliminary data.</text>
</comment>
<feature type="domain" description="Major facilitator superfamily (MFS) profile" evidence="7">
    <location>
        <begin position="19"/>
        <end position="403"/>
    </location>
</feature>
<keyword evidence="2 6" id="KW-0812">Transmembrane</keyword>
<proteinExistence type="predicted"/>
<dbReference type="CDD" id="cd17393">
    <property type="entry name" value="MFS_MosC_like"/>
    <property type="match status" value="1"/>
</dbReference>
<keyword evidence="9" id="KW-1185">Reference proteome</keyword>
<evidence type="ECO:0000259" key="7">
    <source>
        <dbReference type="PROSITE" id="PS50850"/>
    </source>
</evidence>